<geneLocation type="plasmid" evidence="3">
    <name>pVPS91</name>
</geneLocation>
<protein>
    <recommendedName>
        <fullName evidence="4">Lipoprotein</fullName>
    </recommendedName>
</protein>
<dbReference type="RefSeq" id="WP_014386654.1">
    <property type="nucleotide sequence ID" value="NZ_CP066163.1"/>
</dbReference>
<feature type="chain" id="PRO_5010096365" description="Lipoprotein" evidence="1">
    <location>
        <begin position="20"/>
        <end position="148"/>
    </location>
</feature>
<feature type="signal peptide" evidence="1">
    <location>
        <begin position="1"/>
        <end position="19"/>
    </location>
</feature>
<proteinExistence type="predicted"/>
<reference evidence="3" key="1">
    <citation type="submission" date="2016-10" db="EMBL/GenBank/DDBJ databases">
        <title>Evolution and Comparative Genomics of Conjugative MDR Plasmids in Vibrio species.</title>
        <authorList>
            <person name="Li R."/>
            <person name="Ye L."/>
            <person name="Wong M.Ho.Yin."/>
            <person name="Zheng Z."/>
            <person name="Chan E.Wai.Chi."/>
            <person name="Chen S."/>
        </authorList>
    </citation>
    <scope>NUCLEOTIDE SEQUENCE</scope>
    <source>
        <plasmid evidence="2">pVPS62</plasmid>
        <plasmid evidence="3">pVPS91</plasmid>
    </source>
</reference>
<dbReference type="AlphaFoldDB" id="A0A1P8DRE4"/>
<accession>A0A1P8DRE4</accession>
<evidence type="ECO:0000256" key="1">
    <source>
        <dbReference type="SAM" id="SignalP"/>
    </source>
</evidence>
<dbReference type="EMBL" id="KX957972">
    <property type="protein sequence ID" value="APU91697.1"/>
    <property type="molecule type" value="Genomic_DNA"/>
</dbReference>
<evidence type="ECO:0000313" key="3">
    <source>
        <dbReference type="EMBL" id="APU91697.1"/>
    </source>
</evidence>
<keyword evidence="1" id="KW-0732">Signal</keyword>
<geneLocation type="plasmid" evidence="2">
    <name>pVPS62</name>
</geneLocation>
<evidence type="ECO:0000313" key="2">
    <source>
        <dbReference type="EMBL" id="APU91517.1"/>
    </source>
</evidence>
<sequence length="148" mass="16094">MMKKIGLLLATLTAFSAQADVFPKTEVDAYLMAMHSMAPVNAKYTIQYKAAVESSCKTKLSIEQLSSRDFANVVQALVSSETVDRLGLDASGGSLTDTLQLVGANINCSDLSAPYKAVLSDVEFNKKHQHLSKVLHTWDQVVTESQLN</sequence>
<dbReference type="EMBL" id="KX957971">
    <property type="protein sequence ID" value="APU91517.1"/>
    <property type="molecule type" value="Genomic_DNA"/>
</dbReference>
<name>A0A1P8DRE4_VIBPH</name>
<keyword evidence="3" id="KW-0614">Plasmid</keyword>
<evidence type="ECO:0008006" key="4">
    <source>
        <dbReference type="Google" id="ProtNLM"/>
    </source>
</evidence>
<organism evidence="3">
    <name type="scientific">Vibrio parahaemolyticus</name>
    <dbReference type="NCBI Taxonomy" id="670"/>
    <lineage>
        <taxon>Bacteria</taxon>
        <taxon>Pseudomonadati</taxon>
        <taxon>Pseudomonadota</taxon>
        <taxon>Gammaproteobacteria</taxon>
        <taxon>Vibrionales</taxon>
        <taxon>Vibrionaceae</taxon>
        <taxon>Vibrio</taxon>
    </lineage>
</organism>